<dbReference type="Pfam" id="PF10747">
    <property type="entry name" value="SirA"/>
    <property type="match status" value="1"/>
</dbReference>
<protein>
    <submittedName>
        <fullName evidence="1">Sporulation inhibitor of replication protein SirA</fullName>
    </submittedName>
</protein>
<evidence type="ECO:0000313" key="1">
    <source>
        <dbReference type="EMBL" id="MCR6096159.1"/>
    </source>
</evidence>
<accession>A0A9Q4B0P2</accession>
<organism evidence="1 2">
    <name type="scientific">Salipaludibacillus agaradhaerens</name>
    <name type="common">Bacillus agaradhaerens</name>
    <dbReference type="NCBI Taxonomy" id="76935"/>
    <lineage>
        <taxon>Bacteria</taxon>
        <taxon>Bacillati</taxon>
        <taxon>Bacillota</taxon>
        <taxon>Bacilli</taxon>
        <taxon>Bacillales</taxon>
        <taxon>Bacillaceae</taxon>
    </lineage>
</organism>
<dbReference type="RefSeq" id="WP_257820826.1">
    <property type="nucleotide sequence ID" value="NZ_JABXYM010000001.1"/>
</dbReference>
<dbReference type="InterPro" id="IPR038449">
    <property type="entry name" value="SirA_sf"/>
</dbReference>
<sequence>MRKYEIVLMREDVALMYRGMEKKLFQLFKENRLAIGLLKTITRSQINYITRTIPEKQINQVIYHTLFHNKDYSNIGNNHRINFKREHSNATLTVTRDKILLEADGNLDAETSFFEILRHYQHYFLALNYKNNEYGWLRPLRALDIVQK</sequence>
<keyword evidence="2" id="KW-1185">Reference proteome</keyword>
<proteinExistence type="predicted"/>
<dbReference type="EMBL" id="JABXYM010000001">
    <property type="protein sequence ID" value="MCR6096159.1"/>
    <property type="molecule type" value="Genomic_DNA"/>
</dbReference>
<reference evidence="1" key="1">
    <citation type="submission" date="2020-06" db="EMBL/GenBank/DDBJ databases">
        <title>Insight into the genomes of haloalkaliphilic bacilli from Kenyan soda lakes.</title>
        <authorList>
            <person name="Mwirichia R."/>
            <person name="Villamizar G.C."/>
            <person name="Poehlein A."/>
            <person name="Mugweru J."/>
            <person name="Kipnyargis A."/>
            <person name="Kiplimo D."/>
            <person name="Orwa P."/>
            <person name="Daniel R."/>
        </authorList>
    </citation>
    <scope>NUCLEOTIDE SEQUENCE</scope>
    <source>
        <strain evidence="1">B1096_S55</strain>
    </source>
</reference>
<evidence type="ECO:0000313" key="2">
    <source>
        <dbReference type="Proteomes" id="UP001057753"/>
    </source>
</evidence>
<gene>
    <name evidence="1" type="primary">sirA</name>
    <name evidence="1" type="ORF">HXA33_06320</name>
</gene>
<dbReference type="InterPro" id="IPR019683">
    <property type="entry name" value="SirA"/>
</dbReference>
<name>A0A9Q4B0P2_SALAG</name>
<dbReference type="AlphaFoldDB" id="A0A9Q4B0P2"/>
<dbReference type="Proteomes" id="UP001057753">
    <property type="component" value="Unassembled WGS sequence"/>
</dbReference>
<comment type="caution">
    <text evidence="1">The sequence shown here is derived from an EMBL/GenBank/DDBJ whole genome shotgun (WGS) entry which is preliminary data.</text>
</comment>
<dbReference type="Gene3D" id="3.30.310.250">
    <property type="entry name" value="Sporulation inhibitor of replication protein SirA"/>
    <property type="match status" value="1"/>
</dbReference>